<organism evidence="2 3">
    <name type="scientific">Parendozoicomonas callyspongiae</name>
    <dbReference type="NCBI Taxonomy" id="2942213"/>
    <lineage>
        <taxon>Bacteria</taxon>
        <taxon>Pseudomonadati</taxon>
        <taxon>Pseudomonadota</taxon>
        <taxon>Gammaproteobacteria</taxon>
        <taxon>Oceanospirillales</taxon>
        <taxon>Endozoicomonadaceae</taxon>
        <taxon>Parendozoicomonas</taxon>
    </lineage>
</organism>
<feature type="transmembrane region" description="Helical" evidence="1">
    <location>
        <begin position="105"/>
        <end position="125"/>
    </location>
</feature>
<name>A0ABT0PHF6_9GAMM</name>
<sequence>MIEERGRVVEVDSAFIWVETIRKDTCGSCEAKNGCGQGLMNRLRPSRDHAYIRAVNRYPVKVGDEVTVALPESAVVSASFLVYLLPLLAMLIGAFTGSAAGMEELWVIGLGLGGLLVGFGVVRWWSSRADVRKRFEPVVLHWHVPLSSSVDT</sequence>
<keyword evidence="1" id="KW-0472">Membrane</keyword>
<dbReference type="PANTHER" id="PTHR35867:SF1">
    <property type="entry name" value="PROTEIN RSEC"/>
    <property type="match status" value="1"/>
</dbReference>
<dbReference type="InterPro" id="IPR026268">
    <property type="entry name" value="RseC"/>
</dbReference>
<dbReference type="EMBL" id="JAMFLX010000011">
    <property type="protein sequence ID" value="MCL6270187.1"/>
    <property type="molecule type" value="Genomic_DNA"/>
</dbReference>
<evidence type="ECO:0000313" key="2">
    <source>
        <dbReference type="EMBL" id="MCL6270187.1"/>
    </source>
</evidence>
<protein>
    <submittedName>
        <fullName evidence="2">SoxR reducing system RseC family protein</fullName>
    </submittedName>
</protein>
<dbReference type="Proteomes" id="UP001203338">
    <property type="component" value="Unassembled WGS sequence"/>
</dbReference>
<comment type="caution">
    <text evidence="2">The sequence shown here is derived from an EMBL/GenBank/DDBJ whole genome shotgun (WGS) entry which is preliminary data.</text>
</comment>
<reference evidence="2 3" key="1">
    <citation type="submission" date="2022-05" db="EMBL/GenBank/DDBJ databases">
        <authorList>
            <person name="Park J.-S."/>
        </authorList>
    </citation>
    <scope>NUCLEOTIDE SEQUENCE [LARGE SCALE GENOMIC DNA]</scope>
    <source>
        <strain evidence="2 3">2012CJ34-2</strain>
    </source>
</reference>
<keyword evidence="1" id="KW-0812">Transmembrane</keyword>
<accession>A0ABT0PHF6</accession>
<evidence type="ECO:0000313" key="3">
    <source>
        <dbReference type="Proteomes" id="UP001203338"/>
    </source>
</evidence>
<keyword evidence="1" id="KW-1133">Transmembrane helix</keyword>
<evidence type="ECO:0000256" key="1">
    <source>
        <dbReference type="SAM" id="Phobius"/>
    </source>
</evidence>
<keyword evidence="3" id="KW-1185">Reference proteome</keyword>
<feature type="transmembrane region" description="Helical" evidence="1">
    <location>
        <begin position="80"/>
        <end position="99"/>
    </location>
</feature>
<gene>
    <name evidence="2" type="ORF">M3P05_09600</name>
</gene>
<proteinExistence type="predicted"/>
<dbReference type="PIRSF" id="PIRSF004923">
    <property type="entry name" value="RseC"/>
    <property type="match status" value="1"/>
</dbReference>
<dbReference type="RefSeq" id="WP_249699355.1">
    <property type="nucleotide sequence ID" value="NZ_JAMFLX010000011.1"/>
</dbReference>
<dbReference type="Pfam" id="PF04246">
    <property type="entry name" value="RseC_MucC"/>
    <property type="match status" value="1"/>
</dbReference>
<dbReference type="InterPro" id="IPR007359">
    <property type="entry name" value="SigmaE_reg_RseC_MucC"/>
</dbReference>
<dbReference type="PANTHER" id="PTHR35867">
    <property type="entry name" value="PROTEIN RSEC"/>
    <property type="match status" value="1"/>
</dbReference>